<name>A0ABN8VA29_STRGL</name>
<comment type="caution">
    <text evidence="2">The sequence shown here is derived from an EMBL/GenBank/DDBJ whole genome shotgun (WGS) entry which is preliminary data.</text>
</comment>
<organism evidence="2 3">
    <name type="scientific">Streptomyces globisporus</name>
    <dbReference type="NCBI Taxonomy" id="1908"/>
    <lineage>
        <taxon>Bacteria</taxon>
        <taxon>Bacillati</taxon>
        <taxon>Actinomycetota</taxon>
        <taxon>Actinomycetes</taxon>
        <taxon>Kitasatosporales</taxon>
        <taxon>Streptomycetaceae</taxon>
        <taxon>Streptomyces</taxon>
    </lineage>
</organism>
<proteinExistence type="predicted"/>
<accession>A0ABN8VA29</accession>
<dbReference type="Proteomes" id="UP001154015">
    <property type="component" value="Unassembled WGS sequence"/>
</dbReference>
<dbReference type="EMBL" id="CAKXYP010000026">
    <property type="protein sequence ID" value="CAH9419685.1"/>
    <property type="molecule type" value="Genomic_DNA"/>
</dbReference>
<dbReference type="RefSeq" id="WP_318575575.1">
    <property type="nucleotide sequence ID" value="NZ_CAKXYP010000026.1"/>
</dbReference>
<sequence>MTDHCCAVMTTQMNWHCDRHDPIPPEFQDEGWVAPPRQEEDER</sequence>
<feature type="region of interest" description="Disordered" evidence="1">
    <location>
        <begin position="21"/>
        <end position="43"/>
    </location>
</feature>
<evidence type="ECO:0000256" key="1">
    <source>
        <dbReference type="SAM" id="MobiDB-lite"/>
    </source>
</evidence>
<keyword evidence="3" id="KW-1185">Reference proteome</keyword>
<evidence type="ECO:0000313" key="2">
    <source>
        <dbReference type="EMBL" id="CAH9419685.1"/>
    </source>
</evidence>
<evidence type="ECO:0000313" key="3">
    <source>
        <dbReference type="Proteomes" id="UP001154015"/>
    </source>
</evidence>
<reference evidence="2" key="1">
    <citation type="submission" date="2022-03" db="EMBL/GenBank/DDBJ databases">
        <authorList>
            <person name="Leyn A S."/>
        </authorList>
    </citation>
    <scope>NUCLEOTIDE SEQUENCE</scope>
    <source>
        <strain evidence="2">Streptomyces globisporus 4-3</strain>
    </source>
</reference>
<gene>
    <name evidence="2" type="ORF">SGL43_06740</name>
</gene>
<protein>
    <submittedName>
        <fullName evidence="2">Uncharacterized protein</fullName>
    </submittedName>
</protein>